<accession>A0ABP9RRL1</accession>
<dbReference type="InterPro" id="IPR025996">
    <property type="entry name" value="MT1864/Rv1816-like_C"/>
</dbReference>
<gene>
    <name evidence="6" type="ORF">GCM10023322_23760</name>
</gene>
<feature type="domain" description="HTH tetR-type" evidence="5">
    <location>
        <begin position="18"/>
        <end position="77"/>
    </location>
</feature>
<dbReference type="Gene3D" id="1.10.357.10">
    <property type="entry name" value="Tetracycline Repressor, domain 2"/>
    <property type="match status" value="1"/>
</dbReference>
<protein>
    <submittedName>
        <fullName evidence="6">TetR/AcrR family transcriptional regulator</fullName>
    </submittedName>
</protein>
<proteinExistence type="predicted"/>
<dbReference type="SUPFAM" id="SSF46689">
    <property type="entry name" value="Homeodomain-like"/>
    <property type="match status" value="1"/>
</dbReference>
<dbReference type="InterPro" id="IPR009057">
    <property type="entry name" value="Homeodomain-like_sf"/>
</dbReference>
<reference evidence="7" key="1">
    <citation type="journal article" date="2019" name="Int. J. Syst. Evol. Microbiol.">
        <title>The Global Catalogue of Microorganisms (GCM) 10K type strain sequencing project: providing services to taxonomists for standard genome sequencing and annotation.</title>
        <authorList>
            <consortium name="The Broad Institute Genomics Platform"/>
            <consortium name="The Broad Institute Genome Sequencing Center for Infectious Disease"/>
            <person name="Wu L."/>
            <person name="Ma J."/>
        </authorList>
    </citation>
    <scope>NUCLEOTIDE SEQUENCE [LARGE SCALE GENOMIC DNA]</scope>
    <source>
        <strain evidence="7">JCM 18304</strain>
    </source>
</reference>
<keyword evidence="7" id="KW-1185">Reference proteome</keyword>
<evidence type="ECO:0000256" key="1">
    <source>
        <dbReference type="ARBA" id="ARBA00023015"/>
    </source>
</evidence>
<feature type="DNA-binding region" description="H-T-H motif" evidence="4">
    <location>
        <begin position="40"/>
        <end position="59"/>
    </location>
</feature>
<dbReference type="InterPro" id="IPR050109">
    <property type="entry name" value="HTH-type_TetR-like_transc_reg"/>
</dbReference>
<keyword evidence="2 4" id="KW-0238">DNA-binding</keyword>
<dbReference type="InterPro" id="IPR036271">
    <property type="entry name" value="Tet_transcr_reg_TetR-rel_C_sf"/>
</dbReference>
<evidence type="ECO:0000313" key="6">
    <source>
        <dbReference type="EMBL" id="GAA5183744.1"/>
    </source>
</evidence>
<dbReference type="Pfam" id="PF13305">
    <property type="entry name" value="TetR_C_33"/>
    <property type="match status" value="1"/>
</dbReference>
<evidence type="ECO:0000256" key="3">
    <source>
        <dbReference type="ARBA" id="ARBA00023163"/>
    </source>
</evidence>
<evidence type="ECO:0000259" key="5">
    <source>
        <dbReference type="PROSITE" id="PS50977"/>
    </source>
</evidence>
<evidence type="ECO:0000256" key="4">
    <source>
        <dbReference type="PROSITE-ProRule" id="PRU00335"/>
    </source>
</evidence>
<dbReference type="Proteomes" id="UP001501570">
    <property type="component" value="Unassembled WGS sequence"/>
</dbReference>
<dbReference type="InterPro" id="IPR001647">
    <property type="entry name" value="HTH_TetR"/>
</dbReference>
<evidence type="ECO:0000313" key="7">
    <source>
        <dbReference type="Proteomes" id="UP001501570"/>
    </source>
</evidence>
<sequence length="234" mass="25153">MTIGGEHPARGLRARVRTEMVEEIKATARRHLAAEGANLSLRAVARDLGMVSSAVYRYFPSRDALLTALVADAHDALGQAVERAEAAVPRRDLRGRWLASCHAVRAWALDHPAEYALIYGSPVPGYAAPVDMVGPAGRIPAVLASILRDAVAAGVVRTAGERLPKTLRADLRRMGADPRFADLPEPVLARGMTGWIQLLGAVSFEVFGRLEALIEDAGAFFDQQLRTMAAQLGL</sequence>
<dbReference type="Pfam" id="PF00440">
    <property type="entry name" value="TetR_N"/>
    <property type="match status" value="1"/>
</dbReference>
<dbReference type="PANTHER" id="PTHR30055:SF243">
    <property type="entry name" value="HTH-TYPE TRANSCRIPTIONAL REGULATOR RV1816"/>
    <property type="match status" value="1"/>
</dbReference>
<keyword evidence="1" id="KW-0805">Transcription regulation</keyword>
<evidence type="ECO:0000256" key="2">
    <source>
        <dbReference type="ARBA" id="ARBA00023125"/>
    </source>
</evidence>
<dbReference type="PANTHER" id="PTHR30055">
    <property type="entry name" value="HTH-TYPE TRANSCRIPTIONAL REGULATOR RUTR"/>
    <property type="match status" value="1"/>
</dbReference>
<dbReference type="EMBL" id="BAABJQ010000005">
    <property type="protein sequence ID" value="GAA5183744.1"/>
    <property type="molecule type" value="Genomic_DNA"/>
</dbReference>
<name>A0ABP9RRL1_9ACTN</name>
<dbReference type="RefSeq" id="WP_345628848.1">
    <property type="nucleotide sequence ID" value="NZ_BAABJQ010000005.1"/>
</dbReference>
<dbReference type="PROSITE" id="PS50977">
    <property type="entry name" value="HTH_TETR_2"/>
    <property type="match status" value="1"/>
</dbReference>
<keyword evidence="3" id="KW-0804">Transcription</keyword>
<organism evidence="6 7">
    <name type="scientific">Rugosimonospora acidiphila</name>
    <dbReference type="NCBI Taxonomy" id="556531"/>
    <lineage>
        <taxon>Bacteria</taxon>
        <taxon>Bacillati</taxon>
        <taxon>Actinomycetota</taxon>
        <taxon>Actinomycetes</taxon>
        <taxon>Micromonosporales</taxon>
        <taxon>Micromonosporaceae</taxon>
        <taxon>Rugosimonospora</taxon>
    </lineage>
</organism>
<dbReference type="SUPFAM" id="SSF48498">
    <property type="entry name" value="Tetracyclin repressor-like, C-terminal domain"/>
    <property type="match status" value="1"/>
</dbReference>
<comment type="caution">
    <text evidence="6">The sequence shown here is derived from an EMBL/GenBank/DDBJ whole genome shotgun (WGS) entry which is preliminary data.</text>
</comment>